<evidence type="ECO:0000259" key="3">
    <source>
        <dbReference type="Pfam" id="PF07969"/>
    </source>
</evidence>
<evidence type="ECO:0000313" key="4">
    <source>
        <dbReference type="EMBL" id="MFC6866728.1"/>
    </source>
</evidence>
<dbReference type="InterPro" id="IPR023100">
    <property type="entry name" value="D-aminoacylase_insert_dom_sf"/>
</dbReference>
<dbReference type="SUPFAM" id="SSF51338">
    <property type="entry name" value="Composite domain of metallo-dependent hydrolases"/>
    <property type="match status" value="1"/>
</dbReference>
<comment type="similarity">
    <text evidence="1">Belongs to the metallo-dependent hydrolases superfamily. NagA family.</text>
</comment>
<sequence>MTGTETWLRGGTIVDGTGAAPRIGDVAIRGDRISRVTPPGVVPAHPSDEIDCIGLTVTPGFVDIHTHSDLSFVHHPSAPSKVMQGVTTEVVGNCGFSPFPAHPHRREALIGFLRGIGVPRTNIPWSDFAGYADVVDAYRPVMNVAPLAGHGALRIAATGTDDVTVDGDILRTMERLLRECLDQGAFGLSTGLSYVPSQFAGPDEINALARVVRDHDALYATHARATPDPFDSFDEAIGVGKATGVRVQYSHLALNDPRMWGRADDVVAHFQHAADAGIDVRYDVYPYDASASSLTQYLPAWVQAGGEDGIRRQLADRTGFARARDDLAKGLYGTIPWDWERVVVSLAGPDDEALEGRSIAHGAERYGMTPEELCLRLAMRYGNRAQVVLFYRAEADVAAFLAHPLAIVGSDGTAMPVTAPGRPHPRSFGSHARLLHRYVADEGRLTLADAVHKSTLAPAQRIGITDRGVLTEGARADIAVLDATAVRDTATWTDPCQLASGVRDVWVNGEHTIASGTPTGHRAGHVLRRASRP</sequence>
<dbReference type="InterPro" id="IPR032466">
    <property type="entry name" value="Metal_Hydrolase"/>
</dbReference>
<evidence type="ECO:0000256" key="1">
    <source>
        <dbReference type="ARBA" id="ARBA00010716"/>
    </source>
</evidence>
<evidence type="ECO:0000256" key="2">
    <source>
        <dbReference type="ARBA" id="ARBA00022801"/>
    </source>
</evidence>
<dbReference type="CDD" id="cd01297">
    <property type="entry name" value="D-aminoacylase"/>
    <property type="match status" value="1"/>
</dbReference>
<proteinExistence type="inferred from homology"/>
<accession>A0ABW2BV54</accession>
<dbReference type="InterPro" id="IPR013108">
    <property type="entry name" value="Amidohydro_3"/>
</dbReference>
<dbReference type="Gene3D" id="3.20.20.140">
    <property type="entry name" value="Metal-dependent hydrolases"/>
    <property type="match status" value="1"/>
</dbReference>
<feature type="domain" description="Amidohydrolase 3" evidence="3">
    <location>
        <begin position="49"/>
        <end position="510"/>
    </location>
</feature>
<dbReference type="PANTHER" id="PTHR11113">
    <property type="entry name" value="N-ACETYLGLUCOSAMINE-6-PHOSPHATE DEACETYLASE"/>
    <property type="match status" value="1"/>
</dbReference>
<comment type="caution">
    <text evidence="4">The sequence shown here is derived from an EMBL/GenBank/DDBJ whole genome shotgun (WGS) entry which is preliminary data.</text>
</comment>
<dbReference type="Gene3D" id="2.30.40.10">
    <property type="entry name" value="Urease, subunit C, domain 1"/>
    <property type="match status" value="1"/>
</dbReference>
<dbReference type="Gene3D" id="3.30.1490.130">
    <property type="entry name" value="D-aminoacylase. Domain 3"/>
    <property type="match status" value="1"/>
</dbReference>
<gene>
    <name evidence="4" type="ORF">ACFQGD_06170</name>
</gene>
<dbReference type="Pfam" id="PF07969">
    <property type="entry name" value="Amidohydro_3"/>
    <property type="match status" value="1"/>
</dbReference>
<name>A0ABW2BV54_9PSEU</name>
<dbReference type="EMBL" id="JBHSXX010000001">
    <property type="protein sequence ID" value="MFC6866728.1"/>
    <property type="molecule type" value="Genomic_DNA"/>
</dbReference>
<evidence type="ECO:0000313" key="5">
    <source>
        <dbReference type="Proteomes" id="UP001596337"/>
    </source>
</evidence>
<keyword evidence="2" id="KW-0378">Hydrolase</keyword>
<protein>
    <submittedName>
        <fullName evidence="4">Amidohydrolase family protein</fullName>
    </submittedName>
</protein>
<dbReference type="Proteomes" id="UP001596337">
    <property type="component" value="Unassembled WGS sequence"/>
</dbReference>
<dbReference type="RefSeq" id="WP_345393075.1">
    <property type="nucleotide sequence ID" value="NZ_BAABLA010000015.1"/>
</dbReference>
<dbReference type="InterPro" id="IPR011059">
    <property type="entry name" value="Metal-dep_hydrolase_composite"/>
</dbReference>
<reference evidence="5" key="1">
    <citation type="journal article" date="2019" name="Int. J. Syst. Evol. Microbiol.">
        <title>The Global Catalogue of Microorganisms (GCM) 10K type strain sequencing project: providing services to taxonomists for standard genome sequencing and annotation.</title>
        <authorList>
            <consortium name="The Broad Institute Genomics Platform"/>
            <consortium name="The Broad Institute Genome Sequencing Center for Infectious Disease"/>
            <person name="Wu L."/>
            <person name="Ma J."/>
        </authorList>
    </citation>
    <scope>NUCLEOTIDE SEQUENCE [LARGE SCALE GENOMIC DNA]</scope>
    <source>
        <strain evidence="5">KCTC 32255</strain>
    </source>
</reference>
<keyword evidence="5" id="KW-1185">Reference proteome</keyword>
<organism evidence="4 5">
    <name type="scientific">Haloechinothrix salitolerans</name>
    <dbReference type="NCBI Taxonomy" id="926830"/>
    <lineage>
        <taxon>Bacteria</taxon>
        <taxon>Bacillati</taxon>
        <taxon>Actinomycetota</taxon>
        <taxon>Actinomycetes</taxon>
        <taxon>Pseudonocardiales</taxon>
        <taxon>Pseudonocardiaceae</taxon>
        <taxon>Haloechinothrix</taxon>
    </lineage>
</organism>
<dbReference type="PANTHER" id="PTHR11113:SF14">
    <property type="entry name" value="N-ACETYLGLUCOSAMINE-6-PHOSPHATE DEACETYLASE"/>
    <property type="match status" value="1"/>
</dbReference>
<dbReference type="SUPFAM" id="SSF51556">
    <property type="entry name" value="Metallo-dependent hydrolases"/>
    <property type="match status" value="1"/>
</dbReference>